<evidence type="ECO:0000313" key="1">
    <source>
        <dbReference type="EMBL" id="RXK15955.1"/>
    </source>
</evidence>
<dbReference type="PANTHER" id="PTHR39327:SF1">
    <property type="entry name" value="BLR5470 PROTEIN"/>
    <property type="match status" value="1"/>
</dbReference>
<organism evidence="1 2">
    <name type="scientific">Malaciobacter mytili LMG 24559</name>
    <dbReference type="NCBI Taxonomy" id="1032238"/>
    <lineage>
        <taxon>Bacteria</taxon>
        <taxon>Pseudomonadati</taxon>
        <taxon>Campylobacterota</taxon>
        <taxon>Epsilonproteobacteria</taxon>
        <taxon>Campylobacterales</taxon>
        <taxon>Arcobacteraceae</taxon>
        <taxon>Malaciobacter</taxon>
    </lineage>
</organism>
<dbReference type="Gene3D" id="3.10.620.30">
    <property type="match status" value="1"/>
</dbReference>
<dbReference type="AlphaFoldDB" id="A0AAX2AH85"/>
<dbReference type="Proteomes" id="UP000290092">
    <property type="component" value="Unassembled WGS sequence"/>
</dbReference>
<name>A0AAX2AH85_9BACT</name>
<keyword evidence="2" id="KW-1185">Reference proteome</keyword>
<protein>
    <recommendedName>
        <fullName evidence="3">Transglutaminase-like cysteine proteinase, C93 family</fullName>
    </recommendedName>
</protein>
<dbReference type="KEGG" id="amyt:AMYT_2405"/>
<evidence type="ECO:0000313" key="2">
    <source>
        <dbReference type="Proteomes" id="UP000290092"/>
    </source>
</evidence>
<proteinExistence type="predicted"/>
<dbReference type="PANTHER" id="PTHR39327">
    <property type="match status" value="1"/>
</dbReference>
<reference evidence="1 2" key="1">
    <citation type="submission" date="2017-09" db="EMBL/GenBank/DDBJ databases">
        <title>Genomics of the genus Arcobacter.</title>
        <authorList>
            <person name="Perez-Cataluna A."/>
            <person name="Figueras M.J."/>
            <person name="Salas-Masso N."/>
        </authorList>
    </citation>
    <scope>NUCLEOTIDE SEQUENCE [LARGE SCALE GENOMIC DNA]</scope>
    <source>
        <strain evidence="1 2">CECT 7386</strain>
    </source>
</reference>
<dbReference type="Pfam" id="PF06035">
    <property type="entry name" value="Peptidase_C93"/>
    <property type="match status" value="1"/>
</dbReference>
<dbReference type="EMBL" id="NXID01000017">
    <property type="protein sequence ID" value="RXK15955.1"/>
    <property type="molecule type" value="Genomic_DNA"/>
</dbReference>
<dbReference type="RefSeq" id="WP_114842760.1">
    <property type="nucleotide sequence ID" value="NZ_CP031219.1"/>
</dbReference>
<accession>A0AAX2AH85</accession>
<sequence length="213" mass="25060">MKQIILLILITISSLQAKKVTLTKEDLALIQKKPTSSQIIHRLINYKRLLDTTKDLELIKKLSYVNSFYNKILPVNDEEKYKVDDYWATPKEFLIEGKGDCEDYAIAKYFTLLTLGIPKDKLYLAIVKVKNATSYHMVLLYIKNKDSMPLVLDNLSSKVIEFNKRPKLIPKVIFNENNIYILKNKKIYKKANIQWQGENKWEKILKRVYKDNE</sequence>
<evidence type="ECO:0008006" key="3">
    <source>
        <dbReference type="Google" id="ProtNLM"/>
    </source>
</evidence>
<gene>
    <name evidence="1" type="ORF">CP985_06220</name>
</gene>
<comment type="caution">
    <text evidence="1">The sequence shown here is derived from an EMBL/GenBank/DDBJ whole genome shotgun (WGS) entry which is preliminary data.</text>
</comment>
<dbReference type="InterPro" id="IPR010319">
    <property type="entry name" value="Transglutaminase-like_Cys_pept"/>
</dbReference>